<dbReference type="PROSITE" id="PS50011">
    <property type="entry name" value="PROTEIN_KINASE_DOM"/>
    <property type="match status" value="1"/>
</dbReference>
<keyword evidence="4" id="KW-1003">Cell membrane</keyword>
<dbReference type="PANTHER" id="PTHR48056">
    <property type="entry name" value="LRR RECEPTOR-LIKE SERINE/THREONINE-PROTEIN KINASE-RELATED"/>
    <property type="match status" value="1"/>
</dbReference>
<dbReference type="SUPFAM" id="SSF52058">
    <property type="entry name" value="L domain-like"/>
    <property type="match status" value="2"/>
</dbReference>
<dbReference type="PROSITE" id="PS51450">
    <property type="entry name" value="LRR"/>
    <property type="match status" value="1"/>
</dbReference>
<dbReference type="GO" id="GO:0033612">
    <property type="term" value="F:receptor serine/threonine kinase binding"/>
    <property type="evidence" value="ECO:0007669"/>
    <property type="project" value="TreeGrafter"/>
</dbReference>
<feature type="chain" id="PRO_5001655187" description="non-specific serine/threonine protein kinase" evidence="23">
    <location>
        <begin position="24"/>
        <end position="995"/>
    </location>
</feature>
<proteinExistence type="inferred from homology"/>
<name>A0A068USJ8_COFCA</name>
<dbReference type="SMART" id="SM00220">
    <property type="entry name" value="S_TKc"/>
    <property type="match status" value="1"/>
</dbReference>
<evidence type="ECO:0000313" key="25">
    <source>
        <dbReference type="EMBL" id="CDP11411.1"/>
    </source>
</evidence>
<dbReference type="SMART" id="SM00365">
    <property type="entry name" value="LRR_SD22"/>
    <property type="match status" value="6"/>
</dbReference>
<dbReference type="EC" id="2.7.11.1" evidence="3"/>
<dbReference type="InterPro" id="IPR001611">
    <property type="entry name" value="Leu-rich_rpt"/>
</dbReference>
<evidence type="ECO:0000256" key="7">
    <source>
        <dbReference type="ARBA" id="ARBA00022614"/>
    </source>
</evidence>
<dbReference type="GO" id="GO:0051707">
    <property type="term" value="P:response to other organism"/>
    <property type="evidence" value="ECO:0007669"/>
    <property type="project" value="UniProtKB-ARBA"/>
</dbReference>
<dbReference type="InterPro" id="IPR000719">
    <property type="entry name" value="Prot_kinase_dom"/>
</dbReference>
<evidence type="ECO:0000256" key="20">
    <source>
        <dbReference type="ARBA" id="ARBA00048679"/>
    </source>
</evidence>
<dbReference type="Pfam" id="PF13855">
    <property type="entry name" value="LRR_8"/>
    <property type="match status" value="3"/>
</dbReference>
<evidence type="ECO:0000256" key="18">
    <source>
        <dbReference type="ARBA" id="ARBA00023180"/>
    </source>
</evidence>
<dbReference type="Pfam" id="PF00069">
    <property type="entry name" value="Pkinase"/>
    <property type="match status" value="1"/>
</dbReference>
<reference evidence="26" key="1">
    <citation type="journal article" date="2014" name="Science">
        <title>The coffee genome provides insight into the convergent evolution of caffeine biosynthesis.</title>
        <authorList>
            <person name="Denoeud F."/>
            <person name="Carretero-Paulet L."/>
            <person name="Dereeper A."/>
            <person name="Droc G."/>
            <person name="Guyot R."/>
            <person name="Pietrella M."/>
            <person name="Zheng C."/>
            <person name="Alberti A."/>
            <person name="Anthony F."/>
            <person name="Aprea G."/>
            <person name="Aury J.M."/>
            <person name="Bento P."/>
            <person name="Bernard M."/>
            <person name="Bocs S."/>
            <person name="Campa C."/>
            <person name="Cenci A."/>
            <person name="Combes M.C."/>
            <person name="Crouzillat D."/>
            <person name="Da Silva C."/>
            <person name="Daddiego L."/>
            <person name="De Bellis F."/>
            <person name="Dussert S."/>
            <person name="Garsmeur O."/>
            <person name="Gayraud T."/>
            <person name="Guignon V."/>
            <person name="Jahn K."/>
            <person name="Jamilloux V."/>
            <person name="Joet T."/>
            <person name="Labadie K."/>
            <person name="Lan T."/>
            <person name="Leclercq J."/>
            <person name="Lepelley M."/>
            <person name="Leroy T."/>
            <person name="Li L.T."/>
            <person name="Librado P."/>
            <person name="Lopez L."/>
            <person name="Munoz A."/>
            <person name="Noel B."/>
            <person name="Pallavicini A."/>
            <person name="Perrotta G."/>
            <person name="Poncet V."/>
            <person name="Pot D."/>
            <person name="Priyono X."/>
            <person name="Rigoreau M."/>
            <person name="Rouard M."/>
            <person name="Rozas J."/>
            <person name="Tranchant-Dubreuil C."/>
            <person name="VanBuren R."/>
            <person name="Zhang Q."/>
            <person name="Andrade A.C."/>
            <person name="Argout X."/>
            <person name="Bertrand B."/>
            <person name="de Kochko A."/>
            <person name="Graziosi G."/>
            <person name="Henry R.J."/>
            <person name="Jayarama X."/>
            <person name="Ming R."/>
            <person name="Nagai C."/>
            <person name="Rounsley S."/>
            <person name="Sankoff D."/>
            <person name="Giuliano G."/>
            <person name="Albert V.A."/>
            <person name="Wincker P."/>
            <person name="Lashermes P."/>
        </authorList>
    </citation>
    <scope>NUCLEOTIDE SEQUENCE [LARGE SCALE GENOMIC DNA]</scope>
    <source>
        <strain evidence="26">cv. DH200-94</strain>
    </source>
</reference>
<dbReference type="SUPFAM" id="SSF56112">
    <property type="entry name" value="Protein kinase-like (PK-like)"/>
    <property type="match status" value="1"/>
</dbReference>
<dbReference type="GO" id="GO:0006952">
    <property type="term" value="P:defense response"/>
    <property type="evidence" value="ECO:0007669"/>
    <property type="project" value="UniProtKB-ARBA"/>
</dbReference>
<dbReference type="SMART" id="SM00369">
    <property type="entry name" value="LRR_TYP"/>
    <property type="match status" value="9"/>
</dbReference>
<feature type="signal peptide" evidence="23">
    <location>
        <begin position="1"/>
        <end position="23"/>
    </location>
</feature>
<protein>
    <recommendedName>
        <fullName evidence="3">non-specific serine/threonine protein kinase</fullName>
        <ecNumber evidence="3">2.7.11.1</ecNumber>
    </recommendedName>
</protein>
<evidence type="ECO:0000256" key="3">
    <source>
        <dbReference type="ARBA" id="ARBA00012513"/>
    </source>
</evidence>
<evidence type="ECO:0000256" key="4">
    <source>
        <dbReference type="ARBA" id="ARBA00022475"/>
    </source>
</evidence>
<keyword evidence="12 21" id="KW-0547">Nucleotide-binding</keyword>
<dbReference type="Gene3D" id="3.30.200.20">
    <property type="entry name" value="Phosphorylase Kinase, domain 1"/>
    <property type="match status" value="1"/>
</dbReference>
<evidence type="ECO:0000256" key="19">
    <source>
        <dbReference type="ARBA" id="ARBA00047899"/>
    </source>
</evidence>
<comment type="subcellular location">
    <subcellularLocation>
        <location evidence="1">Cell membrane</location>
        <topology evidence="1">Single-pass membrane protein</topology>
    </subcellularLocation>
</comment>
<dbReference type="InterPro" id="IPR050647">
    <property type="entry name" value="Plant_LRR-RLKs"/>
</dbReference>
<keyword evidence="7" id="KW-0433">Leucine-rich repeat</keyword>
<dbReference type="Pfam" id="PF00560">
    <property type="entry name" value="LRR_1"/>
    <property type="match status" value="6"/>
</dbReference>
<keyword evidence="8" id="KW-0808">Transferase</keyword>
<feature type="domain" description="Protein kinase" evidence="24">
    <location>
        <begin position="709"/>
        <end position="988"/>
    </location>
</feature>
<dbReference type="FunFam" id="3.80.10.10:FF:000627">
    <property type="entry name" value="Probable leucine-rich repeat receptor-like protein kinase At2g33170"/>
    <property type="match status" value="1"/>
</dbReference>
<dbReference type="InterPro" id="IPR032675">
    <property type="entry name" value="LRR_dom_sf"/>
</dbReference>
<dbReference type="FunFam" id="1.10.510.10:FF:000358">
    <property type="entry name" value="Putative leucine-rich repeat receptor-like serine/threonine-protein kinase"/>
    <property type="match status" value="1"/>
</dbReference>
<dbReference type="PROSITE" id="PS00108">
    <property type="entry name" value="PROTEIN_KINASE_ST"/>
    <property type="match status" value="1"/>
</dbReference>
<keyword evidence="5" id="KW-0723">Serine/threonine-protein kinase</keyword>
<evidence type="ECO:0000256" key="23">
    <source>
        <dbReference type="SAM" id="SignalP"/>
    </source>
</evidence>
<dbReference type="PANTHER" id="PTHR48056:SF73">
    <property type="entry name" value="LRR RECEPTOR-LIKE SERINE_THREONINE-PROTEIN KINASE EFR"/>
    <property type="match status" value="1"/>
</dbReference>
<evidence type="ECO:0000256" key="15">
    <source>
        <dbReference type="ARBA" id="ARBA00022989"/>
    </source>
</evidence>
<dbReference type="FunFam" id="3.80.10.10:FF:000095">
    <property type="entry name" value="LRR receptor-like serine/threonine-protein kinase GSO1"/>
    <property type="match status" value="2"/>
</dbReference>
<evidence type="ECO:0000313" key="26">
    <source>
        <dbReference type="Proteomes" id="UP000295252"/>
    </source>
</evidence>
<sequence>MENYKKLCIELVLSTCLVVSTLAMSTTNFTTDQLALLSLKQHITSDPGGSILANNWSTAVTVCGWIGVTCSPRHPGRVTQVNIPNMGLAGTIPPDIGNLSFLVSLDMRNNNFHGVLPERMVNLRRLRFIDLRFNNFVGEVPSWFGLLDKLQSLLLSRNQFSGVIPKQIGNLYKLEHLIMSYNNLEGGIPKEICNLTMLKSLVLCSNHLTGSIPQEIGNLIKLENLCLQFNSLTGSIPIGIFNISALQIFSLVRNHIIGNLPPNFGYALHNLEEFVIGGNNLSGVIPRSISNCSKLARLSLGQNKFTGKVPNSIGDLRLLEVLDLSENDLTSDQSESPELSLITSLTYCKSLTRLALAGNPLNGMLPVTIGNLSNSLEKIYARSCRIRGSIPESIGNLSNLIVLSIFDNALTGSIPSTLKGLQKLQGLLLYDNNIEGTIPTNLCNLPSLSTVDVSHNQISGTIPECIGNLTSLRNLHLGFNRLASSVPRSLWNLKDLLELNLTSNVLIGYLPPEIGKLEVVMLLDLSVNRFSDSIPSTIGALENVIRLSLARNAIQGSIPESLSYLLSLEFLDLSHNNLSGSIPKSLEALIFLKYFNVSFNDLRGEIPSNGPFQNFNPESFISNAALCGASRFHVKSCETVAEHRLKHKRNIRIIFVVLGTATVLSAMAFGFLFFRYRKKDIVSSRRNFSSLMSKPRFSYNELFQATDGWNNRNLLGLGSFGSVYKGTFRDGIVLAIKVFNLELEVAFESFDAECKMLSNFRHRNLTKVISCCSNFDFKAIVLEYMPNGSLENWLYSQNHFLDATQRLTIMIDVAYALQYLHHGHSTPMVHCDLKPSNILLSQDMVAHLCDFGISKLLSQESSFTYTQTLATCGYVAPEYGSEGLVSTRCDVYSYGIVLMEVFTRKKPNDEMFGENLSLKSWILDSLPNAIVQVIDANLIRPDKSSFSQELNCISAIMEVAMKCSRDSPRDRSTMGDVLEELKKIKLLLSALDRED</sequence>
<keyword evidence="10 23" id="KW-0732">Signal</keyword>
<keyword evidence="15 22" id="KW-1133">Transmembrane helix</keyword>
<evidence type="ECO:0000256" key="22">
    <source>
        <dbReference type="SAM" id="Phobius"/>
    </source>
</evidence>
<dbReference type="EMBL" id="HG739139">
    <property type="protein sequence ID" value="CDP11411.1"/>
    <property type="molecule type" value="Genomic_DNA"/>
</dbReference>
<dbReference type="GO" id="GO:0004674">
    <property type="term" value="F:protein serine/threonine kinase activity"/>
    <property type="evidence" value="ECO:0007669"/>
    <property type="project" value="UniProtKB-KW"/>
</dbReference>
<keyword evidence="6" id="KW-0597">Phosphoprotein</keyword>
<dbReference type="PROSITE" id="PS00107">
    <property type="entry name" value="PROTEIN_KINASE_ATP"/>
    <property type="match status" value="1"/>
</dbReference>
<dbReference type="AlphaFoldDB" id="A0A068USJ8"/>
<keyword evidence="9 22" id="KW-0812">Transmembrane</keyword>
<evidence type="ECO:0000256" key="13">
    <source>
        <dbReference type="ARBA" id="ARBA00022777"/>
    </source>
</evidence>
<dbReference type="PRINTS" id="PR00019">
    <property type="entry name" value="LEURICHRPT"/>
</dbReference>
<dbReference type="FunFam" id="3.30.200.20:FF:000661">
    <property type="entry name" value="Serine-threonine protein kinase plant-type"/>
    <property type="match status" value="1"/>
</dbReference>
<evidence type="ECO:0000256" key="14">
    <source>
        <dbReference type="ARBA" id="ARBA00022840"/>
    </source>
</evidence>
<dbReference type="Proteomes" id="UP000295252">
    <property type="component" value="Chromosome II"/>
</dbReference>
<keyword evidence="18" id="KW-0325">Glycoprotein</keyword>
<comment type="catalytic activity">
    <reaction evidence="20">
        <text>L-seryl-[protein] + ATP = O-phospho-L-seryl-[protein] + ADP + H(+)</text>
        <dbReference type="Rhea" id="RHEA:17989"/>
        <dbReference type="Rhea" id="RHEA-COMP:9863"/>
        <dbReference type="Rhea" id="RHEA-COMP:11604"/>
        <dbReference type="ChEBI" id="CHEBI:15378"/>
        <dbReference type="ChEBI" id="CHEBI:29999"/>
        <dbReference type="ChEBI" id="CHEBI:30616"/>
        <dbReference type="ChEBI" id="CHEBI:83421"/>
        <dbReference type="ChEBI" id="CHEBI:456216"/>
        <dbReference type="EC" id="2.7.11.1"/>
    </reaction>
</comment>
<evidence type="ECO:0000256" key="6">
    <source>
        <dbReference type="ARBA" id="ARBA00022553"/>
    </source>
</evidence>
<gene>
    <name evidence="25" type="ORF">GSCOC_T00033653001</name>
</gene>
<keyword evidence="13" id="KW-0418">Kinase</keyword>
<evidence type="ECO:0000256" key="21">
    <source>
        <dbReference type="PROSITE-ProRule" id="PRU10141"/>
    </source>
</evidence>
<dbReference type="InterPro" id="IPR011009">
    <property type="entry name" value="Kinase-like_dom_sf"/>
</dbReference>
<comment type="similarity">
    <text evidence="2">Belongs to the protein kinase superfamily. Ser/Thr protein kinase family.</text>
</comment>
<dbReference type="Pfam" id="PF08263">
    <property type="entry name" value="LRRNT_2"/>
    <property type="match status" value="1"/>
</dbReference>
<feature type="binding site" evidence="21">
    <location>
        <position position="737"/>
    </location>
    <ligand>
        <name>ATP</name>
        <dbReference type="ChEBI" id="CHEBI:30616"/>
    </ligand>
</feature>
<accession>A0A068USJ8</accession>
<dbReference type="GO" id="GO:0005524">
    <property type="term" value="F:ATP binding"/>
    <property type="evidence" value="ECO:0007669"/>
    <property type="project" value="UniProtKB-UniRule"/>
</dbReference>
<comment type="catalytic activity">
    <reaction evidence="19">
        <text>L-threonyl-[protein] + ATP = O-phospho-L-threonyl-[protein] + ADP + H(+)</text>
        <dbReference type="Rhea" id="RHEA:46608"/>
        <dbReference type="Rhea" id="RHEA-COMP:11060"/>
        <dbReference type="Rhea" id="RHEA-COMP:11605"/>
        <dbReference type="ChEBI" id="CHEBI:15378"/>
        <dbReference type="ChEBI" id="CHEBI:30013"/>
        <dbReference type="ChEBI" id="CHEBI:30616"/>
        <dbReference type="ChEBI" id="CHEBI:61977"/>
        <dbReference type="ChEBI" id="CHEBI:456216"/>
        <dbReference type="EC" id="2.7.11.1"/>
    </reaction>
</comment>
<dbReference type="Gene3D" id="3.80.10.10">
    <property type="entry name" value="Ribonuclease Inhibitor"/>
    <property type="match status" value="3"/>
</dbReference>
<dbReference type="InterPro" id="IPR017441">
    <property type="entry name" value="Protein_kinase_ATP_BS"/>
</dbReference>
<dbReference type="InParanoid" id="A0A068USJ8"/>
<evidence type="ECO:0000256" key="2">
    <source>
        <dbReference type="ARBA" id="ARBA00008684"/>
    </source>
</evidence>
<dbReference type="PhylomeDB" id="A0A068USJ8"/>
<feature type="transmembrane region" description="Helical" evidence="22">
    <location>
        <begin position="653"/>
        <end position="676"/>
    </location>
</feature>
<evidence type="ECO:0000256" key="12">
    <source>
        <dbReference type="ARBA" id="ARBA00022741"/>
    </source>
</evidence>
<dbReference type="GO" id="GO:0005886">
    <property type="term" value="C:plasma membrane"/>
    <property type="evidence" value="ECO:0007669"/>
    <property type="project" value="UniProtKB-SubCell"/>
</dbReference>
<dbReference type="Gene3D" id="1.10.510.10">
    <property type="entry name" value="Transferase(Phosphotransferase) domain 1"/>
    <property type="match status" value="1"/>
</dbReference>
<dbReference type="InterPro" id="IPR008271">
    <property type="entry name" value="Ser/Thr_kinase_AS"/>
</dbReference>
<dbReference type="Gramene" id="CDP11411">
    <property type="protein sequence ID" value="CDP11411"/>
    <property type="gene ID" value="GSCOC_T00033653001"/>
</dbReference>
<evidence type="ECO:0000256" key="5">
    <source>
        <dbReference type="ARBA" id="ARBA00022527"/>
    </source>
</evidence>
<keyword evidence="14 21" id="KW-0067">ATP-binding</keyword>
<evidence type="ECO:0000256" key="16">
    <source>
        <dbReference type="ARBA" id="ARBA00023136"/>
    </source>
</evidence>
<evidence type="ECO:0000256" key="8">
    <source>
        <dbReference type="ARBA" id="ARBA00022679"/>
    </source>
</evidence>
<organism evidence="25 26">
    <name type="scientific">Coffea canephora</name>
    <name type="common">Robusta coffee</name>
    <dbReference type="NCBI Taxonomy" id="49390"/>
    <lineage>
        <taxon>Eukaryota</taxon>
        <taxon>Viridiplantae</taxon>
        <taxon>Streptophyta</taxon>
        <taxon>Embryophyta</taxon>
        <taxon>Tracheophyta</taxon>
        <taxon>Spermatophyta</taxon>
        <taxon>Magnoliopsida</taxon>
        <taxon>eudicotyledons</taxon>
        <taxon>Gunneridae</taxon>
        <taxon>Pentapetalae</taxon>
        <taxon>asterids</taxon>
        <taxon>lamiids</taxon>
        <taxon>Gentianales</taxon>
        <taxon>Rubiaceae</taxon>
        <taxon>Ixoroideae</taxon>
        <taxon>Gardenieae complex</taxon>
        <taxon>Bertiereae - Coffeeae clade</taxon>
        <taxon>Coffeeae</taxon>
        <taxon>Coffea</taxon>
    </lineage>
</organism>
<evidence type="ECO:0000256" key="10">
    <source>
        <dbReference type="ARBA" id="ARBA00022729"/>
    </source>
</evidence>
<dbReference type="OrthoDB" id="676979at2759"/>
<evidence type="ECO:0000256" key="11">
    <source>
        <dbReference type="ARBA" id="ARBA00022737"/>
    </source>
</evidence>
<dbReference type="InterPro" id="IPR003591">
    <property type="entry name" value="Leu-rich_rpt_typical-subtyp"/>
</dbReference>
<keyword evidence="16 22" id="KW-0472">Membrane</keyword>
<keyword evidence="26" id="KW-1185">Reference proteome</keyword>
<evidence type="ECO:0000256" key="9">
    <source>
        <dbReference type="ARBA" id="ARBA00022692"/>
    </source>
</evidence>
<keyword evidence="17" id="KW-0675">Receptor</keyword>
<evidence type="ECO:0000259" key="24">
    <source>
        <dbReference type="PROSITE" id="PS50011"/>
    </source>
</evidence>
<keyword evidence="11" id="KW-0677">Repeat</keyword>
<dbReference type="OMA" id="MACCEES"/>
<dbReference type="InterPro" id="IPR013210">
    <property type="entry name" value="LRR_N_plant-typ"/>
</dbReference>
<evidence type="ECO:0000256" key="17">
    <source>
        <dbReference type="ARBA" id="ARBA00023170"/>
    </source>
</evidence>
<evidence type="ECO:0000256" key="1">
    <source>
        <dbReference type="ARBA" id="ARBA00004162"/>
    </source>
</evidence>